<keyword evidence="1" id="KW-1133">Transmembrane helix</keyword>
<feature type="transmembrane region" description="Helical" evidence="1">
    <location>
        <begin position="243"/>
        <end position="264"/>
    </location>
</feature>
<reference evidence="4" key="1">
    <citation type="submission" date="2016-11" db="UniProtKB">
        <authorList>
            <consortium name="WormBaseParasite"/>
        </authorList>
    </citation>
    <scope>IDENTIFICATION</scope>
</reference>
<keyword evidence="1" id="KW-0812">Transmembrane</keyword>
<dbReference type="WBParaSite" id="L893_g17033.t1">
    <property type="protein sequence ID" value="L893_g17033.t1"/>
    <property type="gene ID" value="L893_g17033"/>
</dbReference>
<keyword evidence="3" id="KW-1185">Reference proteome</keyword>
<protein>
    <submittedName>
        <fullName evidence="4">7TM_GPCR_Srx domain-containing protein</fullName>
    </submittedName>
</protein>
<organism evidence="3 4">
    <name type="scientific">Steinernema glaseri</name>
    <dbReference type="NCBI Taxonomy" id="37863"/>
    <lineage>
        <taxon>Eukaryota</taxon>
        <taxon>Metazoa</taxon>
        <taxon>Ecdysozoa</taxon>
        <taxon>Nematoda</taxon>
        <taxon>Chromadorea</taxon>
        <taxon>Rhabditida</taxon>
        <taxon>Tylenchina</taxon>
        <taxon>Panagrolaimomorpha</taxon>
        <taxon>Strongyloidoidea</taxon>
        <taxon>Steinernematidae</taxon>
        <taxon>Steinernema</taxon>
    </lineage>
</organism>
<evidence type="ECO:0000313" key="3">
    <source>
        <dbReference type="Proteomes" id="UP000095287"/>
    </source>
</evidence>
<feature type="transmembrane region" description="Helical" evidence="1">
    <location>
        <begin position="76"/>
        <end position="96"/>
    </location>
</feature>
<feature type="transmembrane region" description="Helical" evidence="1">
    <location>
        <begin position="131"/>
        <end position="149"/>
    </location>
</feature>
<evidence type="ECO:0000313" key="4">
    <source>
        <dbReference type="WBParaSite" id="L893_g17033.t1"/>
    </source>
</evidence>
<evidence type="ECO:0000259" key="2">
    <source>
        <dbReference type="Pfam" id="PF10328"/>
    </source>
</evidence>
<name>A0A1I7YJL5_9BILA</name>
<proteinExistence type="predicted"/>
<dbReference type="Gene3D" id="1.20.1070.10">
    <property type="entry name" value="Rhodopsin 7-helix transmembrane proteins"/>
    <property type="match status" value="1"/>
</dbReference>
<dbReference type="SUPFAM" id="SSF81321">
    <property type="entry name" value="Family A G protein-coupled receptor-like"/>
    <property type="match status" value="1"/>
</dbReference>
<keyword evidence="1" id="KW-0472">Membrane</keyword>
<feature type="transmembrane region" description="Helical" evidence="1">
    <location>
        <begin position="219"/>
        <end position="237"/>
    </location>
</feature>
<feature type="transmembrane region" description="Helical" evidence="1">
    <location>
        <begin position="108"/>
        <end position="125"/>
    </location>
</feature>
<dbReference type="InterPro" id="IPR019430">
    <property type="entry name" value="7TM_GPCR_serpentine_rcpt_Srx"/>
</dbReference>
<evidence type="ECO:0000256" key="1">
    <source>
        <dbReference type="SAM" id="Phobius"/>
    </source>
</evidence>
<dbReference type="AlphaFoldDB" id="A0A1I7YJL5"/>
<feature type="transmembrane region" description="Helical" evidence="1">
    <location>
        <begin position="38"/>
        <end position="56"/>
    </location>
</feature>
<dbReference type="Proteomes" id="UP000095287">
    <property type="component" value="Unplaced"/>
</dbReference>
<sequence length="288" mass="32327">MSIGSLASNSYLVVHARQRKVFGHFFGHVIAHRSLMEALNSFITMTFFATNIYWAYEVPTWFNTTITTFYIFNLSSAYVLHLVISINRCVAVFLPLRYETIFDKRRSAATASFLVILIGALVMTVGLFATASFLVILIGALVMAVGLFGRRSRYTFSRSIYDIMVVECGPAPSNILPLQTYAAPVQIGEAHVYDYATLEGHIPIAGPYMKYSFYDPHHLMNSVIVIWSMCSFSALTVDLVTLVRLAMFDVMLGYLINGVTPLIMNKELRPCGRRRQTVSNVSVLSREI</sequence>
<feature type="domain" description="7TM GPCR serpentine receptor class x (Srx)" evidence="2">
    <location>
        <begin position="6"/>
        <end position="126"/>
    </location>
</feature>
<dbReference type="Pfam" id="PF10328">
    <property type="entry name" value="7TM_GPCR_Srx"/>
    <property type="match status" value="1"/>
</dbReference>
<accession>A0A1I7YJL5</accession>